<accession>A0A915L6Y6</accession>
<evidence type="ECO:0000313" key="1">
    <source>
        <dbReference type="Proteomes" id="UP000887565"/>
    </source>
</evidence>
<sequence length="91" mass="10481">MQVTVKQDVAKNITEKYDVNHVMLGEIGRHVNLLNMISEASKPAKKLNFLRKSPNNVEELSLKWIVATEKNHPVWLTKTGESSYKHLKNRL</sequence>
<dbReference type="Proteomes" id="UP000887565">
    <property type="component" value="Unplaced"/>
</dbReference>
<evidence type="ECO:0000313" key="2">
    <source>
        <dbReference type="WBParaSite" id="nRc.2.0.1.t46875-RA"/>
    </source>
</evidence>
<dbReference type="AlphaFoldDB" id="A0A915L6Y6"/>
<proteinExistence type="predicted"/>
<organism evidence="1 2">
    <name type="scientific">Romanomermis culicivorax</name>
    <name type="common">Nematode worm</name>
    <dbReference type="NCBI Taxonomy" id="13658"/>
    <lineage>
        <taxon>Eukaryota</taxon>
        <taxon>Metazoa</taxon>
        <taxon>Ecdysozoa</taxon>
        <taxon>Nematoda</taxon>
        <taxon>Enoplea</taxon>
        <taxon>Dorylaimia</taxon>
        <taxon>Mermithida</taxon>
        <taxon>Mermithoidea</taxon>
        <taxon>Mermithidae</taxon>
        <taxon>Romanomermis</taxon>
    </lineage>
</organism>
<protein>
    <submittedName>
        <fullName evidence="2">Uncharacterized protein</fullName>
    </submittedName>
</protein>
<name>A0A915L6Y6_ROMCU</name>
<reference evidence="2" key="1">
    <citation type="submission" date="2022-11" db="UniProtKB">
        <authorList>
            <consortium name="WormBaseParasite"/>
        </authorList>
    </citation>
    <scope>IDENTIFICATION</scope>
</reference>
<dbReference type="WBParaSite" id="nRc.2.0.1.t46875-RA">
    <property type="protein sequence ID" value="nRc.2.0.1.t46875-RA"/>
    <property type="gene ID" value="nRc.2.0.1.g46875"/>
</dbReference>
<keyword evidence="1" id="KW-1185">Reference proteome</keyword>